<keyword evidence="11" id="KW-1185">Reference proteome</keyword>
<dbReference type="GO" id="GO:0016779">
    <property type="term" value="F:nucleotidyltransferase activity"/>
    <property type="evidence" value="ECO:0007669"/>
    <property type="project" value="UniProtKB-KW"/>
</dbReference>
<evidence type="ECO:0000256" key="1">
    <source>
        <dbReference type="ARBA" id="ARBA00001946"/>
    </source>
</evidence>
<comment type="cofactor">
    <cofactor evidence="1">
        <name>Mg(2+)</name>
        <dbReference type="ChEBI" id="CHEBI:18420"/>
    </cofactor>
</comment>
<dbReference type="Pfam" id="PF02696">
    <property type="entry name" value="SelO"/>
    <property type="match status" value="1"/>
</dbReference>
<keyword evidence="8" id="KW-0460">Magnesium</keyword>
<sequence>MDSSQSASSTLEQLAFNNTALQRLPVDASDQPGSRTVPGACFSRYCSFRPLLRPRFVPLSQSALSLLGLSVQDVSGDPLAPEYHLPTFPHSFFHKAEPLCECTHKFEWRIVVNIFFWDFGISIQYHSLTFLNGDGRKVLRFSIREFLCSEAMFALGIPTTRAASLVTSDLHVSRDPPNNGERVSECCSVVMRLAPSFIRFGSFQIFQGRDEFSGLQGPSAGRDDIRAQLLDYVIESFYLNLSFFREVMMWTSKLVAQWQCVGFCHGVLNTDNMSILGLTLDYGPFGFMERFDPDFVCNASDKRRHYSYQAQPAVCHWNLTHLAEVLGPELIVIIFFNAGADFTNTFRLLSRVPWPEKGDDERVTVGPVADLIVEQCASIEELKVANKPTMEDR</sequence>
<dbReference type="GO" id="GO:0046872">
    <property type="term" value="F:metal ion binding"/>
    <property type="evidence" value="ECO:0007669"/>
    <property type="project" value="UniProtKB-KW"/>
</dbReference>
<dbReference type="PANTHER" id="PTHR12153">
    <property type="entry name" value="SELENOPROTEIN O"/>
    <property type="match status" value="1"/>
</dbReference>
<keyword evidence="6" id="KW-0547">Nucleotide-binding</keyword>
<evidence type="ECO:0000256" key="7">
    <source>
        <dbReference type="ARBA" id="ARBA00022840"/>
    </source>
</evidence>
<reference evidence="10" key="1">
    <citation type="submission" date="2025-08" db="UniProtKB">
        <authorList>
            <consortium name="Ensembl"/>
        </authorList>
    </citation>
    <scope>IDENTIFICATION</scope>
</reference>
<evidence type="ECO:0000313" key="10">
    <source>
        <dbReference type="Ensembl" id="ENSFHEP00000015724.1"/>
    </source>
</evidence>
<evidence type="ECO:0000256" key="6">
    <source>
        <dbReference type="ARBA" id="ARBA00022741"/>
    </source>
</evidence>
<proteinExistence type="inferred from homology"/>
<dbReference type="GeneTree" id="ENSGT00390000005508"/>
<protein>
    <recommendedName>
        <fullName evidence="9">Selenoprotein O</fullName>
    </recommendedName>
</protein>
<dbReference type="PANTHER" id="PTHR12153:SF15">
    <property type="entry name" value="PROTEIN ADENYLYLTRANSFERASE SELO, MITOCHONDRIAL"/>
    <property type="match status" value="1"/>
</dbReference>
<keyword evidence="4" id="KW-0548">Nucleotidyltransferase</keyword>
<dbReference type="STRING" id="8078.ENSFHEP00000015724"/>
<keyword evidence="7" id="KW-0067">ATP-binding</keyword>
<name>A0A3Q2PRS0_FUNHE</name>
<evidence type="ECO:0000256" key="3">
    <source>
        <dbReference type="ARBA" id="ARBA00022679"/>
    </source>
</evidence>
<evidence type="ECO:0000313" key="11">
    <source>
        <dbReference type="Proteomes" id="UP000265000"/>
    </source>
</evidence>
<dbReference type="AlphaFoldDB" id="A0A3Q2PRS0"/>
<keyword evidence="3" id="KW-0808">Transferase</keyword>
<dbReference type="InterPro" id="IPR003846">
    <property type="entry name" value="SelO"/>
</dbReference>
<accession>A0A3Q2PRS0</accession>
<keyword evidence="5" id="KW-0479">Metal-binding</keyword>
<evidence type="ECO:0000256" key="4">
    <source>
        <dbReference type="ARBA" id="ARBA00022695"/>
    </source>
</evidence>
<dbReference type="GO" id="GO:0005524">
    <property type="term" value="F:ATP binding"/>
    <property type="evidence" value="ECO:0007669"/>
    <property type="project" value="UniProtKB-KW"/>
</dbReference>
<evidence type="ECO:0000256" key="5">
    <source>
        <dbReference type="ARBA" id="ARBA00022723"/>
    </source>
</evidence>
<evidence type="ECO:0000256" key="9">
    <source>
        <dbReference type="ARBA" id="ARBA00031547"/>
    </source>
</evidence>
<evidence type="ECO:0000256" key="2">
    <source>
        <dbReference type="ARBA" id="ARBA00009747"/>
    </source>
</evidence>
<organism evidence="10 11">
    <name type="scientific">Fundulus heteroclitus</name>
    <name type="common">Killifish</name>
    <name type="synonym">Mummichog</name>
    <dbReference type="NCBI Taxonomy" id="8078"/>
    <lineage>
        <taxon>Eukaryota</taxon>
        <taxon>Metazoa</taxon>
        <taxon>Chordata</taxon>
        <taxon>Craniata</taxon>
        <taxon>Vertebrata</taxon>
        <taxon>Euteleostomi</taxon>
        <taxon>Actinopterygii</taxon>
        <taxon>Neopterygii</taxon>
        <taxon>Teleostei</taxon>
        <taxon>Neoteleostei</taxon>
        <taxon>Acanthomorphata</taxon>
        <taxon>Ovalentaria</taxon>
        <taxon>Atherinomorphae</taxon>
        <taxon>Cyprinodontiformes</taxon>
        <taxon>Fundulidae</taxon>
        <taxon>Fundulus</taxon>
    </lineage>
</organism>
<comment type="similarity">
    <text evidence="2">Belongs to the SELO family.</text>
</comment>
<dbReference type="Ensembl" id="ENSFHET00000023897.1">
    <property type="protein sequence ID" value="ENSFHEP00000015724.1"/>
    <property type="gene ID" value="ENSFHEG00000017355.1"/>
</dbReference>
<evidence type="ECO:0000256" key="8">
    <source>
        <dbReference type="ARBA" id="ARBA00022842"/>
    </source>
</evidence>
<reference evidence="10" key="2">
    <citation type="submission" date="2025-09" db="UniProtKB">
        <authorList>
            <consortium name="Ensembl"/>
        </authorList>
    </citation>
    <scope>IDENTIFICATION</scope>
</reference>
<dbReference type="Proteomes" id="UP000265000">
    <property type="component" value="Unplaced"/>
</dbReference>